<feature type="domain" description="Kinesin-like KIF1-type" evidence="1">
    <location>
        <begin position="212"/>
        <end position="258"/>
    </location>
</feature>
<protein>
    <recommendedName>
        <fullName evidence="1">Kinesin-like KIF1-type domain-containing protein</fullName>
    </recommendedName>
</protein>
<name>A0A8S2ZZC1_9BILA</name>
<dbReference type="Pfam" id="PF12423">
    <property type="entry name" value="KIF1B"/>
    <property type="match status" value="1"/>
</dbReference>
<dbReference type="InterPro" id="IPR022140">
    <property type="entry name" value="Kinesin-like_KIF1-typ"/>
</dbReference>
<reference evidence="2" key="1">
    <citation type="submission" date="2021-02" db="EMBL/GenBank/DDBJ databases">
        <authorList>
            <person name="Nowell W R."/>
        </authorList>
    </citation>
    <scope>NUCLEOTIDE SEQUENCE</scope>
</reference>
<proteinExistence type="predicted"/>
<sequence>MKVDKNTYSTPLDNHEVLHENATNNSSVLTSIMNTSSHLSFTDAQNEFLLNQLATDPMTKELRLFLKQDDNNQESNHIIPKKNSDVYEREIEYLKSQLMRSESRSSIINSRTRAFEESLSKWRFSNKLLTESEESRSFFNRLKQELIRVNALVSEANTIASEMQLQTTYSVMLQIPSSYLKPTERATTNLCEPAVQIKRRNLSPQIWNIEKFESKLNDMRDVYYEWQMSENKTQLLSQQQKRNDPFFDVEEYNSLIGVANIFLKALFYDSKLDYPVPIINTQGE</sequence>
<dbReference type="Proteomes" id="UP000681967">
    <property type="component" value="Unassembled WGS sequence"/>
</dbReference>
<comment type="caution">
    <text evidence="2">The sequence shown here is derived from an EMBL/GenBank/DDBJ whole genome shotgun (WGS) entry which is preliminary data.</text>
</comment>
<dbReference type="AlphaFoldDB" id="A0A8S2ZZC1"/>
<dbReference type="EMBL" id="CAJOBH010115743">
    <property type="protein sequence ID" value="CAF4684788.1"/>
    <property type="molecule type" value="Genomic_DNA"/>
</dbReference>
<evidence type="ECO:0000313" key="3">
    <source>
        <dbReference type="Proteomes" id="UP000681967"/>
    </source>
</evidence>
<evidence type="ECO:0000313" key="2">
    <source>
        <dbReference type="EMBL" id="CAF4684788.1"/>
    </source>
</evidence>
<evidence type="ECO:0000259" key="1">
    <source>
        <dbReference type="Pfam" id="PF12423"/>
    </source>
</evidence>
<accession>A0A8S2ZZC1</accession>
<feature type="non-terminal residue" evidence="2">
    <location>
        <position position="1"/>
    </location>
</feature>
<gene>
    <name evidence="2" type="ORF">BYL167_LOCUS43474</name>
</gene>
<organism evidence="2 3">
    <name type="scientific">Rotaria magnacalcarata</name>
    <dbReference type="NCBI Taxonomy" id="392030"/>
    <lineage>
        <taxon>Eukaryota</taxon>
        <taxon>Metazoa</taxon>
        <taxon>Spiralia</taxon>
        <taxon>Gnathifera</taxon>
        <taxon>Rotifera</taxon>
        <taxon>Eurotatoria</taxon>
        <taxon>Bdelloidea</taxon>
        <taxon>Philodinida</taxon>
        <taxon>Philodinidae</taxon>
        <taxon>Rotaria</taxon>
    </lineage>
</organism>